<feature type="transmembrane region" description="Helical" evidence="9">
    <location>
        <begin position="377"/>
        <end position="396"/>
    </location>
</feature>
<evidence type="ECO:0000256" key="7">
    <source>
        <dbReference type="ARBA" id="ARBA00023136"/>
    </source>
</evidence>
<protein>
    <recommendedName>
        <fullName evidence="12">Cellulose synthase/poly-beta-1,6-N-acetylglucosamine synthase-like glycosyltransferase</fullName>
    </recommendedName>
</protein>
<dbReference type="AlphaFoldDB" id="A0A4Q0P5K0"/>
<keyword evidence="7 9" id="KW-0472">Membrane</keyword>
<keyword evidence="3" id="KW-0808">Transferase</keyword>
<feature type="transmembrane region" description="Helical" evidence="9">
    <location>
        <begin position="309"/>
        <end position="331"/>
    </location>
</feature>
<comment type="subcellular location">
    <subcellularLocation>
        <location evidence="1">Golgi apparatus membrane</location>
        <topology evidence="1">Multi-pass membrane protein</topology>
    </subcellularLocation>
</comment>
<evidence type="ECO:0008006" key="12">
    <source>
        <dbReference type="Google" id="ProtNLM"/>
    </source>
</evidence>
<dbReference type="Gene3D" id="3.90.550.10">
    <property type="entry name" value="Spore Coat Polysaccharide Biosynthesis Protein SpsA, Chain A"/>
    <property type="match status" value="1"/>
</dbReference>
<feature type="transmembrane region" description="Helical" evidence="9">
    <location>
        <begin position="6"/>
        <end position="28"/>
    </location>
</feature>
<keyword evidence="6" id="KW-0333">Golgi apparatus</keyword>
<keyword evidence="2" id="KW-0328">Glycosyltransferase</keyword>
<gene>
    <name evidence="10" type="ORF">DSM00_2494</name>
</gene>
<sequence>MQTIIIVLYTLSLTVIFLYSLAQLNLLFNYLKAKKKIDNAPVYDLDNPDEIPFVTIQLPLYNELYVVKRLLDNISKMDYPTNKMEIQVLDDSTDESLTETRKLINNLRLEGLPIKHITRTNRVGFKAGALKEGLAIAKGDYIAIFDSDFVPKSDWLKKTVPYFKDPKVGVVQTRWAHLNRDYSILTKIQAFALDFHFVLEQVGRNFGHHFINFNGTAGIWRKTCILDAGNWQGDTLTEDLDLSYRAQLNKWDFKYLEEVETPAELPIAISAARSQQFRWNKGAAENFQKLYGRLLKDPTVSFKTKFHSFFHLLNSSMFLLVLLIAILSVPVLYIKNTNPEFDFIFKVTAFFAISTVIFFICYWVTYKKIHGSGFKNFISYVGMFIAFFSIAMGFSVHNSLAVLEGHFGKKSEFIRTPKFNVNKLSDSWKSNIYLKKTISLNTILESLLFLYFGFAIVSAFYMRDFGLITFHIMLFFGFGFVAFKSIFSRI</sequence>
<organism evidence="10 11">
    <name type="scientific">Leeuwenhoekiella aequorea</name>
    <dbReference type="NCBI Taxonomy" id="283736"/>
    <lineage>
        <taxon>Bacteria</taxon>
        <taxon>Pseudomonadati</taxon>
        <taxon>Bacteroidota</taxon>
        <taxon>Flavobacteriia</taxon>
        <taxon>Flavobacteriales</taxon>
        <taxon>Flavobacteriaceae</taxon>
        <taxon>Leeuwenhoekiella</taxon>
    </lineage>
</organism>
<name>A0A4Q0P5K0_9FLAO</name>
<dbReference type="RefSeq" id="WP_128758257.1">
    <property type="nucleotide sequence ID" value="NZ_QOVM01000005.1"/>
</dbReference>
<dbReference type="CDD" id="cd06437">
    <property type="entry name" value="CESA_CaSu_A2"/>
    <property type="match status" value="1"/>
</dbReference>
<reference evidence="10 11" key="1">
    <citation type="submission" date="2018-07" db="EMBL/GenBank/DDBJ databases">
        <title>Leeuwenhoekiella genomics.</title>
        <authorList>
            <person name="Tahon G."/>
            <person name="Willems A."/>
        </authorList>
    </citation>
    <scope>NUCLEOTIDE SEQUENCE [LARGE SCALE GENOMIC DNA]</scope>
    <source>
        <strain evidence="10 11">LMG 22550</strain>
    </source>
</reference>
<dbReference type="GO" id="GO:0016757">
    <property type="term" value="F:glycosyltransferase activity"/>
    <property type="evidence" value="ECO:0007669"/>
    <property type="project" value="UniProtKB-KW"/>
</dbReference>
<dbReference type="OrthoDB" id="9806824at2"/>
<proteinExistence type="predicted"/>
<dbReference type="PANTHER" id="PTHR32044:SF80">
    <property type="entry name" value="XYLOGLUCAN GLYCOSYLTRANSFERASE 2-RELATED"/>
    <property type="match status" value="1"/>
</dbReference>
<evidence type="ECO:0000256" key="3">
    <source>
        <dbReference type="ARBA" id="ARBA00022679"/>
    </source>
</evidence>
<dbReference type="PANTHER" id="PTHR32044">
    <property type="entry name" value="GLUCOMANNAN 4-BETA-MANNOSYLTRANSFERASE 9"/>
    <property type="match status" value="1"/>
</dbReference>
<evidence type="ECO:0000256" key="5">
    <source>
        <dbReference type="ARBA" id="ARBA00022989"/>
    </source>
</evidence>
<dbReference type="Pfam" id="PF13641">
    <property type="entry name" value="Glyco_tranf_2_3"/>
    <property type="match status" value="1"/>
</dbReference>
<dbReference type="SUPFAM" id="SSF53448">
    <property type="entry name" value="Nucleotide-diphospho-sugar transferases"/>
    <property type="match status" value="1"/>
</dbReference>
<keyword evidence="5 9" id="KW-1133">Transmembrane helix</keyword>
<evidence type="ECO:0000313" key="11">
    <source>
        <dbReference type="Proteomes" id="UP000289238"/>
    </source>
</evidence>
<feature type="transmembrane region" description="Helical" evidence="9">
    <location>
        <begin position="343"/>
        <end position="365"/>
    </location>
</feature>
<dbReference type="InterPro" id="IPR029044">
    <property type="entry name" value="Nucleotide-diphossugar_trans"/>
</dbReference>
<feature type="transmembrane region" description="Helical" evidence="9">
    <location>
        <begin position="468"/>
        <end position="487"/>
    </location>
</feature>
<accession>A0A4Q0P5K0</accession>
<evidence type="ECO:0000256" key="8">
    <source>
        <dbReference type="ARBA" id="ARBA00023316"/>
    </source>
</evidence>
<evidence type="ECO:0000256" key="6">
    <source>
        <dbReference type="ARBA" id="ARBA00023034"/>
    </source>
</evidence>
<evidence type="ECO:0000256" key="4">
    <source>
        <dbReference type="ARBA" id="ARBA00022692"/>
    </source>
</evidence>
<dbReference type="GO" id="GO:0071555">
    <property type="term" value="P:cell wall organization"/>
    <property type="evidence" value="ECO:0007669"/>
    <property type="project" value="UniProtKB-KW"/>
</dbReference>
<comment type="caution">
    <text evidence="10">The sequence shown here is derived from an EMBL/GenBank/DDBJ whole genome shotgun (WGS) entry which is preliminary data.</text>
</comment>
<dbReference type="Proteomes" id="UP000289238">
    <property type="component" value="Unassembled WGS sequence"/>
</dbReference>
<dbReference type="FunFam" id="3.90.550.10:FF:000057">
    <property type="entry name" value="Glycosyltransferase-like protein, family 2"/>
    <property type="match status" value="1"/>
</dbReference>
<evidence type="ECO:0000256" key="1">
    <source>
        <dbReference type="ARBA" id="ARBA00004653"/>
    </source>
</evidence>
<evidence type="ECO:0000313" key="10">
    <source>
        <dbReference type="EMBL" id="RXG21645.1"/>
    </source>
</evidence>
<keyword evidence="4 9" id="KW-0812">Transmembrane</keyword>
<keyword evidence="11" id="KW-1185">Reference proteome</keyword>
<evidence type="ECO:0000256" key="2">
    <source>
        <dbReference type="ARBA" id="ARBA00022676"/>
    </source>
</evidence>
<keyword evidence="8" id="KW-0961">Cell wall biogenesis/degradation</keyword>
<evidence type="ECO:0000256" key="9">
    <source>
        <dbReference type="SAM" id="Phobius"/>
    </source>
</evidence>
<feature type="transmembrane region" description="Helical" evidence="9">
    <location>
        <begin position="438"/>
        <end position="461"/>
    </location>
</feature>
<dbReference type="EMBL" id="QOVM01000005">
    <property type="protein sequence ID" value="RXG21645.1"/>
    <property type="molecule type" value="Genomic_DNA"/>
</dbReference>